<dbReference type="Gene3D" id="1.10.1040.10">
    <property type="entry name" value="N-(1-d-carboxylethyl)-l-norvaline Dehydrogenase, domain 2"/>
    <property type="match status" value="1"/>
</dbReference>
<dbReference type="InterPro" id="IPR013328">
    <property type="entry name" value="6PGD_dom2"/>
</dbReference>
<dbReference type="InterPro" id="IPR006115">
    <property type="entry name" value="6PGDH_NADP-bd"/>
</dbReference>
<dbReference type="Gene3D" id="3.40.50.720">
    <property type="entry name" value="NAD(P)-binding Rossmann-like Domain"/>
    <property type="match status" value="1"/>
</dbReference>
<dbReference type="InterPro" id="IPR008927">
    <property type="entry name" value="6-PGluconate_DH-like_C_sf"/>
</dbReference>
<accession>A0ABW5G0J0</accession>
<evidence type="ECO:0000313" key="5">
    <source>
        <dbReference type="EMBL" id="MFD2420810.1"/>
    </source>
</evidence>
<dbReference type="RefSeq" id="WP_378269102.1">
    <property type="nucleotide sequence ID" value="NZ_JBHUKR010000020.1"/>
</dbReference>
<dbReference type="Pfam" id="PF09130">
    <property type="entry name" value="DUF1932"/>
    <property type="match status" value="1"/>
</dbReference>
<keyword evidence="2" id="KW-0560">Oxidoreductase</keyword>
<dbReference type="Proteomes" id="UP001597417">
    <property type="component" value="Unassembled WGS sequence"/>
</dbReference>
<dbReference type="InterPro" id="IPR015814">
    <property type="entry name" value="Pgluconate_DH_NAD-bd_C"/>
</dbReference>
<comment type="caution">
    <text evidence="5">The sequence shown here is derived from an EMBL/GenBank/DDBJ whole genome shotgun (WGS) entry which is preliminary data.</text>
</comment>
<evidence type="ECO:0000256" key="1">
    <source>
        <dbReference type="ARBA" id="ARBA00009080"/>
    </source>
</evidence>
<reference evidence="6" key="1">
    <citation type="journal article" date="2019" name="Int. J. Syst. Evol. Microbiol.">
        <title>The Global Catalogue of Microorganisms (GCM) 10K type strain sequencing project: providing services to taxonomists for standard genome sequencing and annotation.</title>
        <authorList>
            <consortium name="The Broad Institute Genomics Platform"/>
            <consortium name="The Broad Institute Genome Sequencing Center for Infectious Disease"/>
            <person name="Wu L."/>
            <person name="Ma J."/>
        </authorList>
    </citation>
    <scope>NUCLEOTIDE SEQUENCE [LARGE SCALE GENOMIC DNA]</scope>
    <source>
        <strain evidence="6">CGMCC 4.7645</strain>
    </source>
</reference>
<keyword evidence="6" id="KW-1185">Reference proteome</keyword>
<dbReference type="SUPFAM" id="SSF48179">
    <property type="entry name" value="6-phosphogluconate dehydrogenase C-terminal domain-like"/>
    <property type="match status" value="1"/>
</dbReference>
<dbReference type="SUPFAM" id="SSF51735">
    <property type="entry name" value="NAD(P)-binding Rossmann-fold domains"/>
    <property type="match status" value="1"/>
</dbReference>
<dbReference type="PANTHER" id="PTHR43580">
    <property type="entry name" value="OXIDOREDUCTASE GLYR1-RELATED"/>
    <property type="match status" value="1"/>
</dbReference>
<gene>
    <name evidence="5" type="ORF">ACFSXZ_31220</name>
</gene>
<proteinExistence type="inferred from homology"/>
<dbReference type="EMBL" id="JBHUKR010000020">
    <property type="protein sequence ID" value="MFD2420810.1"/>
    <property type="molecule type" value="Genomic_DNA"/>
</dbReference>
<feature type="domain" description="6-phosphogluconate dehydrogenase NADP-binding" evidence="3">
    <location>
        <begin position="2"/>
        <end position="123"/>
    </location>
</feature>
<dbReference type="InterPro" id="IPR015815">
    <property type="entry name" value="HIBADH-related"/>
</dbReference>
<feature type="domain" description="Phosphogluconate dehydrogenase NAD-binding putative C-terminal" evidence="4">
    <location>
        <begin position="188"/>
        <end position="256"/>
    </location>
</feature>
<dbReference type="PANTHER" id="PTHR43580:SF2">
    <property type="entry name" value="CYTOKINE-LIKE NUCLEAR FACTOR N-PAC"/>
    <property type="match status" value="1"/>
</dbReference>
<protein>
    <submittedName>
        <fullName evidence="5">NAD(P)-binding domain-containing protein</fullName>
    </submittedName>
</protein>
<dbReference type="InterPro" id="IPR051265">
    <property type="entry name" value="HIBADH-related_NP60_sf"/>
</dbReference>
<organism evidence="5 6">
    <name type="scientific">Amycolatopsis pigmentata</name>
    <dbReference type="NCBI Taxonomy" id="450801"/>
    <lineage>
        <taxon>Bacteria</taxon>
        <taxon>Bacillati</taxon>
        <taxon>Actinomycetota</taxon>
        <taxon>Actinomycetes</taxon>
        <taxon>Pseudonocardiales</taxon>
        <taxon>Pseudonocardiaceae</taxon>
        <taxon>Amycolatopsis</taxon>
    </lineage>
</organism>
<dbReference type="Pfam" id="PF03446">
    <property type="entry name" value="NAD_binding_2"/>
    <property type="match status" value="1"/>
</dbReference>
<evidence type="ECO:0000259" key="3">
    <source>
        <dbReference type="Pfam" id="PF03446"/>
    </source>
</evidence>
<evidence type="ECO:0000313" key="6">
    <source>
        <dbReference type="Proteomes" id="UP001597417"/>
    </source>
</evidence>
<evidence type="ECO:0000256" key="2">
    <source>
        <dbReference type="ARBA" id="ARBA00023002"/>
    </source>
</evidence>
<dbReference type="PIRSF" id="PIRSF000103">
    <property type="entry name" value="HIBADH"/>
    <property type="match status" value="1"/>
</dbReference>
<comment type="similarity">
    <text evidence="1">Belongs to the HIBADH-related family.</text>
</comment>
<sequence>MIGLVGAGAMGSAMGASWRAGGADVVTCVEGRSARTRALVEQAGLRTVPRAEVVGADLVVSIVPPDDAMAAARSIAEAATAAGVRPLVADLNAIAPTTAVRIGEALRQAGLDFVDGSISGPPPGPRRHRSTRLYLSGERAREVGTIENPWAEVFVLSDEVGQASALKMCTASVYKGTNALIMHALLTAAANGVVEEFLADVSRTWPEQVPGWPLDIALAASKSARYVGEMREIARAQAAAGLPAELFEGVAAAYERASETRLGRTDPEDVPRTVSLAEVLGTFRETEG</sequence>
<dbReference type="InterPro" id="IPR036291">
    <property type="entry name" value="NAD(P)-bd_dom_sf"/>
</dbReference>
<name>A0ABW5G0J0_9PSEU</name>
<evidence type="ECO:0000259" key="4">
    <source>
        <dbReference type="Pfam" id="PF09130"/>
    </source>
</evidence>